<name>A0ABS7ZMF6_9GAMM</name>
<dbReference type="PANTHER" id="PTHR43194:SF2">
    <property type="entry name" value="PEROXISOMAL MEMBRANE PROTEIN LPX1"/>
    <property type="match status" value="1"/>
</dbReference>
<sequence>MKEIIHFSHANGFPAGCYRQLFSALNDHNYDVHASDILGHDKNFPVTDNWTYLVQELIQHLQVQHRRPVIAVGHSFGGILQLMAATQRPDLFKALVLLDSPVFSTIETTFIALAKRLRLIDYITPAARTNGRKAIWESREEAIEYFSGKTLMKRFQRQCLEDYVDYGTQVTARGLELVFQPATEMKIYRTVPHNLSRSALPASLPASVIAGRSSKVFRAMNAAHMKHRLGMRVKWTEGSHMFPFEDPQRTAGLINEEITNMLLRGRRPV</sequence>
<dbReference type="Proteomes" id="UP000714380">
    <property type="component" value="Unassembled WGS sequence"/>
</dbReference>
<gene>
    <name evidence="2" type="ORF">I9W95_02040</name>
</gene>
<dbReference type="SUPFAM" id="SSF53474">
    <property type="entry name" value="alpha/beta-Hydrolases"/>
    <property type="match status" value="1"/>
</dbReference>
<dbReference type="InterPro" id="IPR029058">
    <property type="entry name" value="AB_hydrolase_fold"/>
</dbReference>
<protein>
    <submittedName>
        <fullName evidence="2">Alpha/beta hydrolase</fullName>
    </submittedName>
</protein>
<dbReference type="Pfam" id="PF12697">
    <property type="entry name" value="Abhydrolase_6"/>
    <property type="match status" value="1"/>
</dbReference>
<comment type="caution">
    <text evidence="2">The sequence shown here is derived from an EMBL/GenBank/DDBJ whole genome shotgun (WGS) entry which is preliminary data.</text>
</comment>
<proteinExistence type="predicted"/>
<reference evidence="2 3" key="1">
    <citation type="submission" date="2020-12" db="EMBL/GenBank/DDBJ databases">
        <title>Novel Thalassolituus-related marine hydrocarbonoclastic bacteria mediated algae-derived hydrocarbons mineralization in twilight zone of the northern South China Sea.</title>
        <authorList>
            <person name="Dong C."/>
        </authorList>
    </citation>
    <scope>NUCLEOTIDE SEQUENCE [LARGE SCALE GENOMIC DNA]</scope>
    <source>
        <strain evidence="2 3">IMCC1826</strain>
    </source>
</reference>
<dbReference type="EMBL" id="JAEDAH010000008">
    <property type="protein sequence ID" value="MCA6062378.1"/>
    <property type="molecule type" value="Genomic_DNA"/>
</dbReference>
<dbReference type="InterPro" id="IPR000073">
    <property type="entry name" value="AB_hydrolase_1"/>
</dbReference>
<dbReference type="InterPro" id="IPR050228">
    <property type="entry name" value="Carboxylesterase_BioH"/>
</dbReference>
<evidence type="ECO:0000259" key="1">
    <source>
        <dbReference type="Pfam" id="PF12697"/>
    </source>
</evidence>
<dbReference type="Gene3D" id="3.40.50.1820">
    <property type="entry name" value="alpha/beta hydrolase"/>
    <property type="match status" value="1"/>
</dbReference>
<evidence type="ECO:0000313" key="3">
    <source>
        <dbReference type="Proteomes" id="UP000714380"/>
    </source>
</evidence>
<keyword evidence="3" id="KW-1185">Reference proteome</keyword>
<organism evidence="2 3">
    <name type="scientific">Thalassolituus marinus</name>
    <dbReference type="NCBI Taxonomy" id="671053"/>
    <lineage>
        <taxon>Bacteria</taxon>
        <taxon>Pseudomonadati</taxon>
        <taxon>Pseudomonadota</taxon>
        <taxon>Gammaproteobacteria</taxon>
        <taxon>Oceanospirillales</taxon>
        <taxon>Oceanospirillaceae</taxon>
        <taxon>Thalassolituus</taxon>
    </lineage>
</organism>
<dbReference type="PANTHER" id="PTHR43194">
    <property type="entry name" value="HYDROLASE ALPHA/BETA FOLD FAMILY"/>
    <property type="match status" value="1"/>
</dbReference>
<dbReference type="RefSeq" id="WP_225671313.1">
    <property type="nucleotide sequence ID" value="NZ_JAEDAH010000008.1"/>
</dbReference>
<keyword evidence="2" id="KW-0378">Hydrolase</keyword>
<evidence type="ECO:0000313" key="2">
    <source>
        <dbReference type="EMBL" id="MCA6062378.1"/>
    </source>
</evidence>
<dbReference type="GO" id="GO:0016787">
    <property type="term" value="F:hydrolase activity"/>
    <property type="evidence" value="ECO:0007669"/>
    <property type="project" value="UniProtKB-KW"/>
</dbReference>
<feature type="domain" description="AB hydrolase-1" evidence="1">
    <location>
        <begin position="9"/>
        <end position="251"/>
    </location>
</feature>
<accession>A0ABS7ZMF6</accession>